<accession>A0A154PKE7</accession>
<protein>
    <submittedName>
        <fullName evidence="1">Uncharacterized protein</fullName>
    </submittedName>
</protein>
<dbReference type="Proteomes" id="UP000076502">
    <property type="component" value="Unassembled WGS sequence"/>
</dbReference>
<dbReference type="AlphaFoldDB" id="A0A154PKE7"/>
<evidence type="ECO:0000313" key="1">
    <source>
        <dbReference type="EMBL" id="KZC12237.1"/>
    </source>
</evidence>
<dbReference type="EMBL" id="KQ434943">
    <property type="protein sequence ID" value="KZC12237.1"/>
    <property type="molecule type" value="Genomic_DNA"/>
</dbReference>
<proteinExistence type="predicted"/>
<evidence type="ECO:0000313" key="2">
    <source>
        <dbReference type="Proteomes" id="UP000076502"/>
    </source>
</evidence>
<sequence>MAETDVSDQTRAAFDTLRRAGRYSPVSVKLEKCRKFDGFDQVIIYVSGSFTGRKKARL</sequence>
<keyword evidence="2" id="KW-1185">Reference proteome</keyword>
<gene>
    <name evidence="1" type="ORF">WN55_03751</name>
</gene>
<reference evidence="1 2" key="1">
    <citation type="submission" date="2015-07" db="EMBL/GenBank/DDBJ databases">
        <title>The genome of Dufourea novaeangliae.</title>
        <authorList>
            <person name="Pan H."/>
            <person name="Kapheim K."/>
        </authorList>
    </citation>
    <scope>NUCLEOTIDE SEQUENCE [LARGE SCALE GENOMIC DNA]</scope>
    <source>
        <strain evidence="1">0120121106</strain>
        <tissue evidence="1">Whole body</tissue>
    </source>
</reference>
<organism evidence="1 2">
    <name type="scientific">Dufourea novaeangliae</name>
    <name type="common">Sweat bee</name>
    <dbReference type="NCBI Taxonomy" id="178035"/>
    <lineage>
        <taxon>Eukaryota</taxon>
        <taxon>Metazoa</taxon>
        <taxon>Ecdysozoa</taxon>
        <taxon>Arthropoda</taxon>
        <taxon>Hexapoda</taxon>
        <taxon>Insecta</taxon>
        <taxon>Pterygota</taxon>
        <taxon>Neoptera</taxon>
        <taxon>Endopterygota</taxon>
        <taxon>Hymenoptera</taxon>
        <taxon>Apocrita</taxon>
        <taxon>Aculeata</taxon>
        <taxon>Apoidea</taxon>
        <taxon>Anthophila</taxon>
        <taxon>Halictidae</taxon>
        <taxon>Rophitinae</taxon>
        <taxon>Dufourea</taxon>
    </lineage>
</organism>
<name>A0A154PKE7_DUFNO</name>